<feature type="active site" evidence="3">
    <location>
        <position position="78"/>
    </location>
</feature>
<reference evidence="5 6" key="1">
    <citation type="journal article" date="2018" name="Int. J. Syst. Evol. Microbiol.">
        <title>Mesosutterella multiformis gen. nov., sp. nov., a member of the family Sutterellaceae and Sutterella megalosphaeroides sp. nov., isolated from human faeces.</title>
        <authorList>
            <person name="Sakamoto M."/>
            <person name="Ikeyama N."/>
            <person name="Kunihiro T."/>
            <person name="Iino T."/>
            <person name="Yuki M."/>
            <person name="Ohkuma M."/>
        </authorList>
    </citation>
    <scope>NUCLEOTIDE SEQUENCE [LARGE SCALE GENOMIC DNA]</scope>
    <source>
        <strain evidence="5 6">4NBBH2</strain>
    </source>
</reference>
<dbReference type="InterPro" id="IPR002933">
    <property type="entry name" value="Peptidase_M20"/>
</dbReference>
<dbReference type="Gene3D" id="3.30.70.360">
    <property type="match status" value="1"/>
</dbReference>
<evidence type="ECO:0000256" key="1">
    <source>
        <dbReference type="ARBA" id="ARBA00022723"/>
    </source>
</evidence>
<sequence length="371" mass="40504">MTILQDFLKDLAELVNIDAGTRNAAGVTKAAEIMKRHYESIGFHAELVDLSPDCGKALLATNRPGADHYDIMLNAHLDTVFPDGTAAARPFRFDDVKAYGPGCLDCKAGVLSIFYGIKTARKEDIDRLSILVCCNPDEELISPWSSEWLLAQGKKADRVLICEPARANGALVRSRKGSAFYTVTFHGLSAHAGNNPQEGHNANIALVRFISEIYQYNDFERGTTVNPGIIEGGKIVNAIPDLARVEIDTRFWKDEDGRWLDQKIQEAAKKVWVEGVTCELKRNSFLPAMPLSDATKELVGIVNQAAEKAGFTAEWVDAGGGSDGNHIAESGVPVVDGCGPAGSGLHTEREYLQLDTVEERIRMQANVYSLI</sequence>
<feature type="active site" description="Proton acceptor" evidence="3">
    <location>
        <position position="138"/>
    </location>
</feature>
<dbReference type="InterPro" id="IPR050072">
    <property type="entry name" value="Peptidase_M20A"/>
</dbReference>
<accession>A0A388SE80</accession>
<keyword evidence="1" id="KW-0479">Metal-binding</keyword>
<dbReference type="Pfam" id="PF01546">
    <property type="entry name" value="Peptidase_M20"/>
    <property type="match status" value="1"/>
</dbReference>
<dbReference type="AlphaFoldDB" id="A0A388SE80"/>
<gene>
    <name evidence="5" type="ORF">MESMUL_10940</name>
</gene>
<dbReference type="InterPro" id="IPR017150">
    <property type="entry name" value="Pept_M20_glutamate_carboxypep"/>
</dbReference>
<keyword evidence="6" id="KW-1185">Reference proteome</keyword>
<dbReference type="PANTHER" id="PTHR43808">
    <property type="entry name" value="ACETYLORNITHINE DEACETYLASE"/>
    <property type="match status" value="1"/>
</dbReference>
<feature type="domain" description="Peptidase M20 dimerisation" evidence="4">
    <location>
        <begin position="174"/>
        <end position="274"/>
    </location>
</feature>
<dbReference type="SUPFAM" id="SSF53187">
    <property type="entry name" value="Zn-dependent exopeptidases"/>
    <property type="match status" value="1"/>
</dbReference>
<dbReference type="InterPro" id="IPR011650">
    <property type="entry name" value="Peptidase_M20_dimer"/>
</dbReference>
<accession>A0A401LH38</accession>
<protein>
    <submittedName>
        <fullName evidence="5">Peptidase M20</fullName>
    </submittedName>
</protein>
<name>A0A388SE80_9BURK</name>
<dbReference type="Gene3D" id="3.40.630.10">
    <property type="entry name" value="Zn peptidases"/>
    <property type="match status" value="1"/>
</dbReference>
<comment type="caution">
    <text evidence="5">The sequence shown here is derived from an EMBL/GenBank/DDBJ whole genome shotgun (WGS) entry which is preliminary data.</text>
</comment>
<dbReference type="RefSeq" id="WP_116270056.1">
    <property type="nucleotide sequence ID" value="NZ_BGZJ01000001.1"/>
</dbReference>
<evidence type="ECO:0000259" key="4">
    <source>
        <dbReference type="Pfam" id="PF07687"/>
    </source>
</evidence>
<dbReference type="Proteomes" id="UP000266091">
    <property type="component" value="Unassembled WGS sequence"/>
</dbReference>
<evidence type="ECO:0000313" key="6">
    <source>
        <dbReference type="Proteomes" id="UP000266091"/>
    </source>
</evidence>
<dbReference type="Pfam" id="PF07687">
    <property type="entry name" value="M20_dimer"/>
    <property type="match status" value="1"/>
</dbReference>
<dbReference type="EMBL" id="BGZJ01000001">
    <property type="protein sequence ID" value="GBO93740.1"/>
    <property type="molecule type" value="Genomic_DNA"/>
</dbReference>
<evidence type="ECO:0000256" key="2">
    <source>
        <dbReference type="ARBA" id="ARBA00022801"/>
    </source>
</evidence>
<dbReference type="PIRSF" id="PIRSF037238">
    <property type="entry name" value="Carboxypeptidase_G2"/>
    <property type="match status" value="1"/>
</dbReference>
<evidence type="ECO:0000256" key="3">
    <source>
        <dbReference type="PIRSR" id="PIRSR037238-1"/>
    </source>
</evidence>
<dbReference type="PANTHER" id="PTHR43808:SF9">
    <property type="entry name" value="BLL0789 PROTEIN"/>
    <property type="match status" value="1"/>
</dbReference>
<dbReference type="SUPFAM" id="SSF55031">
    <property type="entry name" value="Bacterial exopeptidase dimerisation domain"/>
    <property type="match status" value="1"/>
</dbReference>
<evidence type="ECO:0000313" key="5">
    <source>
        <dbReference type="EMBL" id="GBO93740.1"/>
    </source>
</evidence>
<proteinExistence type="predicted"/>
<organism evidence="5 6">
    <name type="scientific">Mesosutterella multiformis</name>
    <dbReference type="NCBI Taxonomy" id="2259133"/>
    <lineage>
        <taxon>Bacteria</taxon>
        <taxon>Pseudomonadati</taxon>
        <taxon>Pseudomonadota</taxon>
        <taxon>Betaproteobacteria</taxon>
        <taxon>Burkholderiales</taxon>
        <taxon>Sutterellaceae</taxon>
        <taxon>Mesosutterella</taxon>
    </lineage>
</organism>
<dbReference type="GO" id="GO:0016787">
    <property type="term" value="F:hydrolase activity"/>
    <property type="evidence" value="ECO:0007669"/>
    <property type="project" value="UniProtKB-KW"/>
</dbReference>
<dbReference type="GO" id="GO:0046872">
    <property type="term" value="F:metal ion binding"/>
    <property type="evidence" value="ECO:0007669"/>
    <property type="project" value="UniProtKB-KW"/>
</dbReference>
<keyword evidence="2" id="KW-0378">Hydrolase</keyword>
<dbReference type="OrthoDB" id="9776600at2"/>
<dbReference type="InterPro" id="IPR036264">
    <property type="entry name" value="Bact_exopeptidase_dim_dom"/>
</dbReference>
<dbReference type="CDD" id="cd03885">
    <property type="entry name" value="M20_CPDG2"/>
    <property type="match status" value="1"/>
</dbReference>